<evidence type="ECO:0000313" key="1">
    <source>
        <dbReference type="EMBL" id="KYN36713.1"/>
    </source>
</evidence>
<reference evidence="1 2" key="1">
    <citation type="submission" date="2016-03" db="EMBL/GenBank/DDBJ databases">
        <title>Trachymyrmex septentrionalis WGS genome.</title>
        <authorList>
            <person name="Nygaard S."/>
            <person name="Hu H."/>
            <person name="Boomsma J."/>
            <person name="Zhang G."/>
        </authorList>
    </citation>
    <scope>NUCLEOTIDE SEQUENCE [LARGE SCALE GENOMIC DNA]</scope>
    <source>
        <strain evidence="1">Tsep2-gDNA-1</strain>
        <tissue evidence="1">Whole body</tissue>
    </source>
</reference>
<dbReference type="EMBL" id="KQ981727">
    <property type="protein sequence ID" value="KYN36713.1"/>
    <property type="molecule type" value="Genomic_DNA"/>
</dbReference>
<dbReference type="AlphaFoldDB" id="A0A195F8F1"/>
<sequence>CVRVVQSCLVAADAIPRDGEPRVASNELLPAERDTFAFLVLLWMARRLSVFPRGQRTCIICEKKRNSFTPTVFGVAVRAGRVGNDVGFDRQQNCWTDDIGAKRHDCLSSVVQLCTRALAT</sequence>
<name>A0A195F8F1_9HYME</name>
<keyword evidence="2" id="KW-1185">Reference proteome</keyword>
<feature type="non-terminal residue" evidence="1">
    <location>
        <position position="1"/>
    </location>
</feature>
<proteinExistence type="predicted"/>
<organism evidence="1 2">
    <name type="scientific">Trachymyrmex septentrionalis</name>
    <dbReference type="NCBI Taxonomy" id="34720"/>
    <lineage>
        <taxon>Eukaryota</taxon>
        <taxon>Metazoa</taxon>
        <taxon>Ecdysozoa</taxon>
        <taxon>Arthropoda</taxon>
        <taxon>Hexapoda</taxon>
        <taxon>Insecta</taxon>
        <taxon>Pterygota</taxon>
        <taxon>Neoptera</taxon>
        <taxon>Endopterygota</taxon>
        <taxon>Hymenoptera</taxon>
        <taxon>Apocrita</taxon>
        <taxon>Aculeata</taxon>
        <taxon>Formicoidea</taxon>
        <taxon>Formicidae</taxon>
        <taxon>Myrmicinae</taxon>
        <taxon>Trachymyrmex</taxon>
    </lineage>
</organism>
<accession>A0A195F8F1</accession>
<protein>
    <submittedName>
        <fullName evidence="1">Uncharacterized protein</fullName>
    </submittedName>
</protein>
<evidence type="ECO:0000313" key="2">
    <source>
        <dbReference type="Proteomes" id="UP000078541"/>
    </source>
</evidence>
<dbReference type="Proteomes" id="UP000078541">
    <property type="component" value="Unassembled WGS sequence"/>
</dbReference>
<gene>
    <name evidence="1" type="ORF">ALC56_08504</name>
</gene>